<sequence>MTDTNFRRPDPTAGELTRWYPSFTPAAALADTSPVERPTEPTPDLPLDPAPPVATPAPTPSVAAGTRHRISPRAVAGLGSAAATAAVAAGLGVWALGGGQDSSPTAAAVTAQPTTAPLTSAAPRPWCDPAAAVDGVIIGNGPGGTDSGPAAILAFDFAYYVQRSGEAARGVVAPDAVGVEPANLLQSAIDTYIPAGAEHCVTIRAAEPQRFLVTLRERQPSGEEVAYTPQAITTRVVDGRHVITSIGEAS</sequence>
<evidence type="ECO:0000256" key="1">
    <source>
        <dbReference type="SAM" id="MobiDB-lite"/>
    </source>
</evidence>
<dbReference type="Proteomes" id="UP001231166">
    <property type="component" value="Plasmid pRho-VOC14-C86"/>
</dbReference>
<feature type="compositionally biased region" description="Pro residues" evidence="1">
    <location>
        <begin position="40"/>
        <end position="59"/>
    </location>
</feature>
<geneLocation type="plasmid" evidence="3 4">
    <name>pRho-VOC14-C86</name>
</geneLocation>
<gene>
    <name evidence="3" type="ORF">Q5707_39245</name>
</gene>
<feature type="region of interest" description="Disordered" evidence="1">
    <location>
        <begin position="1"/>
        <end position="67"/>
    </location>
</feature>
<evidence type="ECO:0000313" key="4">
    <source>
        <dbReference type="Proteomes" id="UP001231166"/>
    </source>
</evidence>
<proteinExistence type="predicted"/>
<organism evidence="3 4">
    <name type="scientific">Rhodococcus opacus</name>
    <name type="common">Nocardia opaca</name>
    <dbReference type="NCBI Taxonomy" id="37919"/>
    <lineage>
        <taxon>Bacteria</taxon>
        <taxon>Bacillati</taxon>
        <taxon>Actinomycetota</taxon>
        <taxon>Actinomycetes</taxon>
        <taxon>Mycobacteriales</taxon>
        <taxon>Nocardiaceae</taxon>
        <taxon>Rhodococcus</taxon>
    </lineage>
</organism>
<feature type="domain" description="DUF8176" evidence="2">
    <location>
        <begin position="126"/>
        <end position="246"/>
    </location>
</feature>
<dbReference type="InterPro" id="IPR058489">
    <property type="entry name" value="DUF8176"/>
</dbReference>
<evidence type="ECO:0000313" key="3">
    <source>
        <dbReference type="EMBL" id="WLF51520.1"/>
    </source>
</evidence>
<dbReference type="EMBL" id="CP130955">
    <property type="protein sequence ID" value="WLF51520.1"/>
    <property type="molecule type" value="Genomic_DNA"/>
</dbReference>
<dbReference type="RefSeq" id="WP_304710711.1">
    <property type="nucleotide sequence ID" value="NZ_CP130955.1"/>
</dbReference>
<reference evidence="3" key="1">
    <citation type="submission" date="2023-07" db="EMBL/GenBank/DDBJ databases">
        <title>Genomic analysis of Rhodococcus opacus VOC-14 with glycol ethers degradation activity.</title>
        <authorList>
            <person name="Narkevich D.A."/>
            <person name="Hlushen A.M."/>
            <person name="Akhremchuk A.E."/>
            <person name="Sikolenko M.A."/>
            <person name="Valentovich L.N."/>
        </authorList>
    </citation>
    <scope>NUCLEOTIDE SEQUENCE</scope>
    <source>
        <strain evidence="3">VOC-14</strain>
        <plasmid evidence="3">pRho-VOC14-C86</plasmid>
    </source>
</reference>
<protein>
    <recommendedName>
        <fullName evidence="2">DUF8176 domain-containing protein</fullName>
    </recommendedName>
</protein>
<evidence type="ECO:0000259" key="2">
    <source>
        <dbReference type="Pfam" id="PF26527"/>
    </source>
</evidence>
<keyword evidence="3" id="KW-0614">Plasmid</keyword>
<accession>A0AAX3YRN0</accession>
<feature type="compositionally biased region" description="Basic and acidic residues" evidence="1">
    <location>
        <begin position="1"/>
        <end position="10"/>
    </location>
</feature>
<name>A0AAX3YRN0_RHOOP</name>
<dbReference type="AlphaFoldDB" id="A0AAX3YRN0"/>
<dbReference type="Pfam" id="PF26527">
    <property type="entry name" value="DUF8176"/>
    <property type="match status" value="1"/>
</dbReference>